<feature type="compositionally biased region" description="Low complexity" evidence="7">
    <location>
        <begin position="274"/>
        <end position="293"/>
    </location>
</feature>
<dbReference type="GeneID" id="126884766"/>
<feature type="compositionally biased region" description="Polar residues" evidence="7">
    <location>
        <begin position="208"/>
        <end position="231"/>
    </location>
</feature>
<protein>
    <recommendedName>
        <fullName evidence="8">OCEL domain-containing protein</fullName>
    </recommendedName>
</protein>
<feature type="region of interest" description="Disordered" evidence="7">
    <location>
        <begin position="319"/>
        <end position="375"/>
    </location>
</feature>
<evidence type="ECO:0000256" key="6">
    <source>
        <dbReference type="PROSITE-ProRule" id="PRU01324"/>
    </source>
</evidence>
<organism evidence="9 10">
    <name type="scientific">Diabrotica virgifera virgifera</name>
    <name type="common">western corn rootworm</name>
    <dbReference type="NCBI Taxonomy" id="50390"/>
    <lineage>
        <taxon>Eukaryota</taxon>
        <taxon>Metazoa</taxon>
        <taxon>Ecdysozoa</taxon>
        <taxon>Arthropoda</taxon>
        <taxon>Hexapoda</taxon>
        <taxon>Insecta</taxon>
        <taxon>Pterygota</taxon>
        <taxon>Neoptera</taxon>
        <taxon>Endopterygota</taxon>
        <taxon>Coleoptera</taxon>
        <taxon>Polyphaga</taxon>
        <taxon>Cucujiformia</taxon>
        <taxon>Chrysomeloidea</taxon>
        <taxon>Chrysomelidae</taxon>
        <taxon>Galerucinae</taxon>
        <taxon>Diabroticina</taxon>
        <taxon>Diabroticites</taxon>
        <taxon>Diabrotica</taxon>
    </lineage>
</organism>
<comment type="similarity">
    <text evidence="2 6">Belongs to the ELL/occludin family.</text>
</comment>
<keyword evidence="5" id="KW-0539">Nucleus</keyword>
<feature type="domain" description="OCEL" evidence="8">
    <location>
        <begin position="626"/>
        <end position="734"/>
    </location>
</feature>
<feature type="compositionally biased region" description="Low complexity" evidence="7">
    <location>
        <begin position="251"/>
        <end position="262"/>
    </location>
</feature>
<evidence type="ECO:0000313" key="10">
    <source>
        <dbReference type="Proteomes" id="UP001652700"/>
    </source>
</evidence>
<accession>A0ABM5K9S6</accession>
<dbReference type="SUPFAM" id="SSF144292">
    <property type="entry name" value="occludin/ELL-like"/>
    <property type="match status" value="1"/>
</dbReference>
<keyword evidence="10" id="KW-1185">Reference proteome</keyword>
<feature type="compositionally biased region" description="Gly residues" evidence="7">
    <location>
        <begin position="362"/>
        <end position="371"/>
    </location>
</feature>
<name>A0ABM5K9S6_DIAVI</name>
<feature type="compositionally biased region" description="Gly residues" evidence="7">
    <location>
        <begin position="263"/>
        <end position="273"/>
    </location>
</feature>
<evidence type="ECO:0000256" key="3">
    <source>
        <dbReference type="ARBA" id="ARBA00023015"/>
    </source>
</evidence>
<evidence type="ECO:0000259" key="8">
    <source>
        <dbReference type="PROSITE" id="PS51980"/>
    </source>
</evidence>
<evidence type="ECO:0000256" key="5">
    <source>
        <dbReference type="ARBA" id="ARBA00023242"/>
    </source>
</evidence>
<dbReference type="InterPro" id="IPR031176">
    <property type="entry name" value="ELL/occludin"/>
</dbReference>
<feature type="compositionally biased region" description="Pro residues" evidence="7">
    <location>
        <begin position="193"/>
        <end position="204"/>
    </location>
</feature>
<dbReference type="PROSITE" id="PS51980">
    <property type="entry name" value="OCEL"/>
    <property type="match status" value="1"/>
</dbReference>
<evidence type="ECO:0000256" key="4">
    <source>
        <dbReference type="ARBA" id="ARBA00023163"/>
    </source>
</evidence>
<evidence type="ECO:0000256" key="2">
    <source>
        <dbReference type="ARBA" id="ARBA00009171"/>
    </source>
</evidence>
<dbReference type="InterPro" id="IPR010844">
    <property type="entry name" value="Occludin_ELL"/>
</dbReference>
<proteinExistence type="inferred from homology"/>
<feature type="region of interest" description="Disordered" evidence="7">
    <location>
        <begin position="152"/>
        <end position="307"/>
    </location>
</feature>
<comment type="subcellular location">
    <subcellularLocation>
        <location evidence="1">Nucleus</location>
    </subcellularLocation>
</comment>
<reference evidence="9" key="1">
    <citation type="submission" date="2025-05" db="UniProtKB">
        <authorList>
            <consortium name="EnsemblMetazoa"/>
        </authorList>
    </citation>
    <scope>IDENTIFICATION</scope>
</reference>
<keyword evidence="4" id="KW-0804">Transcription</keyword>
<dbReference type="InterPro" id="IPR019464">
    <property type="entry name" value="ELL_N"/>
</dbReference>
<evidence type="ECO:0000256" key="7">
    <source>
        <dbReference type="SAM" id="MobiDB-lite"/>
    </source>
</evidence>
<feature type="region of interest" description="Disordered" evidence="7">
    <location>
        <begin position="597"/>
        <end position="624"/>
    </location>
</feature>
<dbReference type="Gene3D" id="6.10.140.340">
    <property type="match status" value="1"/>
</dbReference>
<evidence type="ECO:0000313" key="9">
    <source>
        <dbReference type="EnsemblMetazoa" id="XP_050506941.1"/>
    </source>
</evidence>
<feature type="region of interest" description="Disordered" evidence="7">
    <location>
        <begin position="430"/>
        <end position="461"/>
    </location>
</feature>
<dbReference type="Pfam" id="PF07303">
    <property type="entry name" value="Occludin_ELL"/>
    <property type="match status" value="1"/>
</dbReference>
<dbReference type="Proteomes" id="UP001652700">
    <property type="component" value="Unplaced"/>
</dbReference>
<evidence type="ECO:0000256" key="1">
    <source>
        <dbReference type="ARBA" id="ARBA00004123"/>
    </source>
</evidence>
<feature type="compositionally biased region" description="Polar residues" evidence="7">
    <location>
        <begin position="452"/>
        <end position="461"/>
    </location>
</feature>
<dbReference type="PANTHER" id="PTHR23288:SF17">
    <property type="entry name" value="RNA POLYMERASE II ELONGATION FACTOR ELL"/>
    <property type="match status" value="1"/>
</dbReference>
<dbReference type="RefSeq" id="XP_050506941.1">
    <property type="nucleotide sequence ID" value="XM_050650984.1"/>
</dbReference>
<keyword evidence="3" id="KW-0805">Transcription regulation</keyword>
<dbReference type="EnsemblMetazoa" id="XM_050650984.1">
    <property type="protein sequence ID" value="XP_050506941.1"/>
    <property type="gene ID" value="LOC126884766"/>
</dbReference>
<dbReference type="PANTHER" id="PTHR23288">
    <property type="entry name" value="OCCLUDIN AND RNA POLYMERASE II ELONGATION FACTOR ELL"/>
    <property type="match status" value="1"/>
</dbReference>
<dbReference type="Pfam" id="PF10390">
    <property type="entry name" value="ELL"/>
    <property type="match status" value="1"/>
</dbReference>
<sequence>MAALCPGVQYGLSSQQNYGENRDLIFVKLTDSALRAIEDYLKNQNKFYHHKPTIKFLGNENGELSFPSLHHNMGSTSFSFSMSSTADMEGPGGSFECIKQVGTPRGPLEGLGSIPHKIRIHANDDVYEVTRNRMTEAEDKYKNKCTREIKPNQTDIGRKVKVKQSRMSIHPVRREMPSMRDSLLKQPSSQPYQPKPSIAPPPPASAVVHSSTNGHLSNGLGSNHVSSSRPQMNVAKKLSVPEIPRRPPNSPISNRKPQTLTPPGGGSDGGSSGSGQSPTSTLPGSPPLISTTSAANKRPGYHEGSDGFSYKRQRIAHNAPKHHPDPLYHQPVENNSQRRPVTDSRDASNMNPRSRESPSNGNGIGGGGSYGLNGHNVNSLMDVKAKRECSDEEDDVGKRTCDSHFDVIQEKTFVDSRSISPAVKMLQADKWDRDKPPSDRPNGIVNRIPNGVNRSQHQNRPQDVANDRIIDRVSDRVNDRINDRANDRVIDRINDRVNDRVNDRLNDRINDRANDRVNDRVNDRINDRVDRVNDRVERVNDRINDRVNDRVNERVNDRINDRVHDRINDRVNDRISDRVVNNKYTNVTSSTENRIARVSPDSQTEGLPNSDVDGNFNNESENEEFPDYKKQYVTIQDADQRRRYKADFNADYTEYRDLHSIVEKVSRRFALLEERLKKENENSPKYKDIKKQIVREYQENKNLDHQRTMRRFQYLHDKLSHIKRLVMEYDQEMTDSRY</sequence>